<keyword evidence="3" id="KW-0732">Signal</keyword>
<dbReference type="EMBL" id="PGGS01000305">
    <property type="protein sequence ID" value="PNH05446.1"/>
    <property type="molecule type" value="Genomic_DNA"/>
</dbReference>
<keyword evidence="2" id="KW-1133">Transmembrane helix</keyword>
<organism evidence="4 5">
    <name type="scientific">Tetrabaena socialis</name>
    <dbReference type="NCBI Taxonomy" id="47790"/>
    <lineage>
        <taxon>Eukaryota</taxon>
        <taxon>Viridiplantae</taxon>
        <taxon>Chlorophyta</taxon>
        <taxon>core chlorophytes</taxon>
        <taxon>Chlorophyceae</taxon>
        <taxon>CS clade</taxon>
        <taxon>Chlamydomonadales</taxon>
        <taxon>Tetrabaenaceae</taxon>
        <taxon>Tetrabaena</taxon>
    </lineage>
</organism>
<keyword evidence="2" id="KW-0812">Transmembrane</keyword>
<dbReference type="AlphaFoldDB" id="A0A2J7ZYX0"/>
<dbReference type="OrthoDB" id="512018at2759"/>
<reference evidence="4 5" key="1">
    <citation type="journal article" date="2017" name="Mol. Biol. Evol.">
        <title>The 4-celled Tetrabaena socialis nuclear genome reveals the essential components for genetic control of cell number at the origin of multicellularity in the volvocine lineage.</title>
        <authorList>
            <person name="Featherston J."/>
            <person name="Arakaki Y."/>
            <person name="Hanschen E.R."/>
            <person name="Ferris P.J."/>
            <person name="Michod R.E."/>
            <person name="Olson B.J.S.C."/>
            <person name="Nozaki H."/>
            <person name="Durand P.M."/>
        </authorList>
    </citation>
    <scope>NUCLEOTIDE SEQUENCE [LARGE SCALE GENOMIC DNA]</scope>
    <source>
        <strain evidence="4 5">NIES-571</strain>
    </source>
</reference>
<evidence type="ECO:0000256" key="2">
    <source>
        <dbReference type="SAM" id="Phobius"/>
    </source>
</evidence>
<feature type="transmembrane region" description="Helical" evidence="2">
    <location>
        <begin position="42"/>
        <end position="63"/>
    </location>
</feature>
<gene>
    <name evidence="4" type="ORF">TSOC_008267</name>
</gene>
<evidence type="ECO:0000256" key="3">
    <source>
        <dbReference type="SAM" id="SignalP"/>
    </source>
</evidence>
<accession>A0A2J7ZYX0</accession>
<feature type="non-terminal residue" evidence="4">
    <location>
        <position position="1"/>
    </location>
</feature>
<sequence>LWLACALLADALAVTAQSLMARDLGAGSAVGARQVAARVNGLGLGLGLLLAAGLAAAGLLAGLPRLFATKLNAPATYAKCAKYQRLANAKDKDLAELAGGTAVPSVAQRLLLLCGTVKTLLLGLLTLTMWEGAVAQLAPRAVAAPFNRLLAFPRGAELAPFGGVTIGPWLLLADTATGAVASLRGEGRGVDLQALEREAAAAGRRPGAAAGAAGASPNRTPP</sequence>
<keyword evidence="5" id="KW-1185">Reference proteome</keyword>
<feature type="region of interest" description="Disordered" evidence="1">
    <location>
        <begin position="201"/>
        <end position="222"/>
    </location>
</feature>
<feature type="signal peptide" evidence="3">
    <location>
        <begin position="1"/>
        <end position="16"/>
    </location>
</feature>
<feature type="non-terminal residue" evidence="4">
    <location>
        <position position="222"/>
    </location>
</feature>
<feature type="compositionally biased region" description="Low complexity" evidence="1">
    <location>
        <begin position="201"/>
        <end position="215"/>
    </location>
</feature>
<protein>
    <submittedName>
        <fullName evidence="4">Uncharacterized protein</fullName>
    </submittedName>
</protein>
<dbReference type="Proteomes" id="UP000236333">
    <property type="component" value="Unassembled WGS sequence"/>
</dbReference>
<evidence type="ECO:0000313" key="5">
    <source>
        <dbReference type="Proteomes" id="UP000236333"/>
    </source>
</evidence>
<evidence type="ECO:0000256" key="1">
    <source>
        <dbReference type="SAM" id="MobiDB-lite"/>
    </source>
</evidence>
<comment type="caution">
    <text evidence="4">The sequence shown here is derived from an EMBL/GenBank/DDBJ whole genome shotgun (WGS) entry which is preliminary data.</text>
</comment>
<keyword evidence="2" id="KW-0472">Membrane</keyword>
<evidence type="ECO:0000313" key="4">
    <source>
        <dbReference type="EMBL" id="PNH05446.1"/>
    </source>
</evidence>
<feature type="chain" id="PRO_5014324762" evidence="3">
    <location>
        <begin position="17"/>
        <end position="222"/>
    </location>
</feature>
<name>A0A2J7ZYX0_9CHLO</name>
<proteinExistence type="predicted"/>